<accession>A0A9D4Y6N2</accession>
<dbReference type="Proteomes" id="UP001058974">
    <property type="component" value="Chromosome 2"/>
</dbReference>
<comment type="caution">
    <text evidence="2">The sequence shown here is derived from an EMBL/GenBank/DDBJ whole genome shotgun (WGS) entry which is preliminary data.</text>
</comment>
<organism evidence="2 3">
    <name type="scientific">Pisum sativum</name>
    <name type="common">Garden pea</name>
    <name type="synonym">Lathyrus oleraceus</name>
    <dbReference type="NCBI Taxonomy" id="3888"/>
    <lineage>
        <taxon>Eukaryota</taxon>
        <taxon>Viridiplantae</taxon>
        <taxon>Streptophyta</taxon>
        <taxon>Embryophyta</taxon>
        <taxon>Tracheophyta</taxon>
        <taxon>Spermatophyta</taxon>
        <taxon>Magnoliopsida</taxon>
        <taxon>eudicotyledons</taxon>
        <taxon>Gunneridae</taxon>
        <taxon>Pentapetalae</taxon>
        <taxon>rosids</taxon>
        <taxon>fabids</taxon>
        <taxon>Fabales</taxon>
        <taxon>Fabaceae</taxon>
        <taxon>Papilionoideae</taxon>
        <taxon>50 kb inversion clade</taxon>
        <taxon>NPAAA clade</taxon>
        <taxon>Hologalegina</taxon>
        <taxon>IRL clade</taxon>
        <taxon>Fabeae</taxon>
        <taxon>Lathyrus</taxon>
    </lineage>
</organism>
<feature type="compositionally biased region" description="Polar residues" evidence="1">
    <location>
        <begin position="254"/>
        <end position="267"/>
    </location>
</feature>
<dbReference type="EMBL" id="JAMSHJ010000002">
    <property type="protein sequence ID" value="KAI5433302.1"/>
    <property type="molecule type" value="Genomic_DNA"/>
</dbReference>
<evidence type="ECO:0000256" key="1">
    <source>
        <dbReference type="SAM" id="MobiDB-lite"/>
    </source>
</evidence>
<feature type="region of interest" description="Disordered" evidence="1">
    <location>
        <begin position="57"/>
        <end position="96"/>
    </location>
</feature>
<name>A0A9D4Y6N2_PEA</name>
<sequence length="286" mass="31818">MTLQTRAQCKKAMKQLEQNQAALRGDMNPVKGNMEEMNDKMYQLTRVITNMIEREAETDKRKVASMSTPPPVDGNPLQGFTSDTQGGEAKNDTPHPEGSIPTIVHNGASCPIQIPIPRDNYVDLSQQYEDEDHRGMVQESKPATHPASTIGILEERLKGHTPFDIPYQQVETPAPFQILFPMSSQTSVQIPVPIPFKIPVKSEDHIVFHVPSLFPFENTKSVPWNYNSTIYVGDKPIVLEPGVTNITRIGGMTQSGKVFAPKQQSKRNTPEGSKDKEVESSKKTLP</sequence>
<gene>
    <name evidence="2" type="ORF">KIW84_020545</name>
</gene>
<evidence type="ECO:0000313" key="3">
    <source>
        <dbReference type="Proteomes" id="UP001058974"/>
    </source>
</evidence>
<dbReference type="AlphaFoldDB" id="A0A9D4Y6N2"/>
<feature type="compositionally biased region" description="Basic and acidic residues" evidence="1">
    <location>
        <begin position="268"/>
        <end position="286"/>
    </location>
</feature>
<reference evidence="2 3" key="1">
    <citation type="journal article" date="2022" name="Nat. Genet.">
        <title>Improved pea reference genome and pan-genome highlight genomic features and evolutionary characteristics.</title>
        <authorList>
            <person name="Yang T."/>
            <person name="Liu R."/>
            <person name="Luo Y."/>
            <person name="Hu S."/>
            <person name="Wang D."/>
            <person name="Wang C."/>
            <person name="Pandey M.K."/>
            <person name="Ge S."/>
            <person name="Xu Q."/>
            <person name="Li N."/>
            <person name="Li G."/>
            <person name="Huang Y."/>
            <person name="Saxena R.K."/>
            <person name="Ji Y."/>
            <person name="Li M."/>
            <person name="Yan X."/>
            <person name="He Y."/>
            <person name="Liu Y."/>
            <person name="Wang X."/>
            <person name="Xiang C."/>
            <person name="Varshney R.K."/>
            <person name="Ding H."/>
            <person name="Gao S."/>
            <person name="Zong X."/>
        </authorList>
    </citation>
    <scope>NUCLEOTIDE SEQUENCE [LARGE SCALE GENOMIC DNA]</scope>
    <source>
        <strain evidence="2 3">cv. Zhongwan 6</strain>
    </source>
</reference>
<protein>
    <submittedName>
        <fullName evidence="2">Uncharacterized protein</fullName>
    </submittedName>
</protein>
<keyword evidence="3" id="KW-1185">Reference proteome</keyword>
<feature type="region of interest" description="Disordered" evidence="1">
    <location>
        <begin position="254"/>
        <end position="286"/>
    </location>
</feature>
<proteinExistence type="predicted"/>
<evidence type="ECO:0000313" key="2">
    <source>
        <dbReference type="EMBL" id="KAI5433302.1"/>
    </source>
</evidence>
<dbReference type="Gramene" id="Psat02G0054500-T1">
    <property type="protein sequence ID" value="KAI5433302.1"/>
    <property type="gene ID" value="KIW84_020545"/>
</dbReference>